<dbReference type="InterPro" id="IPR001761">
    <property type="entry name" value="Peripla_BP/Lac1_sug-bd_dom"/>
</dbReference>
<evidence type="ECO:0000313" key="6">
    <source>
        <dbReference type="Proteomes" id="UP000034076"/>
    </source>
</evidence>
<keyword evidence="2" id="KW-0238">DNA-binding</keyword>
<dbReference type="Proteomes" id="UP000034076">
    <property type="component" value="Unassembled WGS sequence"/>
</dbReference>
<dbReference type="GO" id="GO:0000976">
    <property type="term" value="F:transcription cis-regulatory region binding"/>
    <property type="evidence" value="ECO:0007669"/>
    <property type="project" value="TreeGrafter"/>
</dbReference>
<dbReference type="SMART" id="SM00354">
    <property type="entry name" value="HTH_LACI"/>
    <property type="match status" value="1"/>
</dbReference>
<dbReference type="RefSeq" id="WP_046442124.1">
    <property type="nucleotide sequence ID" value="NZ_JAXDTA010000123.1"/>
</dbReference>
<dbReference type="InterPro" id="IPR000843">
    <property type="entry name" value="HTH_LacI"/>
</dbReference>
<protein>
    <submittedName>
        <fullName evidence="5">Ribose operon repressor</fullName>
    </submittedName>
</protein>
<dbReference type="GO" id="GO:0003700">
    <property type="term" value="F:DNA-binding transcription factor activity"/>
    <property type="evidence" value="ECO:0007669"/>
    <property type="project" value="TreeGrafter"/>
</dbReference>
<dbReference type="CDD" id="cd06267">
    <property type="entry name" value="PBP1_LacI_sugar_binding-like"/>
    <property type="match status" value="1"/>
</dbReference>
<dbReference type="PROSITE" id="PS50932">
    <property type="entry name" value="HTH_LACI_2"/>
    <property type="match status" value="1"/>
</dbReference>
<proteinExistence type="predicted"/>
<comment type="caution">
    <text evidence="5">The sequence shown here is derived from an EMBL/GenBank/DDBJ whole genome shotgun (WGS) entry which is preliminary data.</text>
</comment>
<organism evidence="5 6">
    <name type="scientific">Christensenella hongkongensis</name>
    <dbReference type="NCBI Taxonomy" id="270498"/>
    <lineage>
        <taxon>Bacteria</taxon>
        <taxon>Bacillati</taxon>
        <taxon>Bacillota</taxon>
        <taxon>Clostridia</taxon>
        <taxon>Christensenellales</taxon>
        <taxon>Christensenellaceae</taxon>
        <taxon>Christensenella</taxon>
    </lineage>
</organism>
<keyword evidence="6" id="KW-1185">Reference proteome</keyword>
<evidence type="ECO:0000256" key="3">
    <source>
        <dbReference type="ARBA" id="ARBA00023163"/>
    </source>
</evidence>
<dbReference type="Gene3D" id="1.10.260.40">
    <property type="entry name" value="lambda repressor-like DNA-binding domains"/>
    <property type="match status" value="1"/>
</dbReference>
<dbReference type="Gene3D" id="3.40.50.2300">
    <property type="match status" value="2"/>
</dbReference>
<dbReference type="PANTHER" id="PTHR30146:SF109">
    <property type="entry name" value="HTH-TYPE TRANSCRIPTIONAL REGULATOR GALS"/>
    <property type="match status" value="1"/>
</dbReference>
<dbReference type="PANTHER" id="PTHR30146">
    <property type="entry name" value="LACI-RELATED TRANSCRIPTIONAL REPRESSOR"/>
    <property type="match status" value="1"/>
</dbReference>
<dbReference type="Pfam" id="PF00356">
    <property type="entry name" value="LacI"/>
    <property type="match status" value="1"/>
</dbReference>
<evidence type="ECO:0000259" key="4">
    <source>
        <dbReference type="PROSITE" id="PS50932"/>
    </source>
</evidence>
<evidence type="ECO:0000256" key="1">
    <source>
        <dbReference type="ARBA" id="ARBA00023015"/>
    </source>
</evidence>
<dbReference type="InterPro" id="IPR010982">
    <property type="entry name" value="Lambda_DNA-bd_dom_sf"/>
</dbReference>
<dbReference type="Pfam" id="PF00532">
    <property type="entry name" value="Peripla_BP_1"/>
    <property type="match status" value="1"/>
</dbReference>
<keyword evidence="3" id="KW-0804">Transcription</keyword>
<dbReference type="SUPFAM" id="SSF47413">
    <property type="entry name" value="lambda repressor-like DNA-binding domains"/>
    <property type="match status" value="1"/>
</dbReference>
<name>A0A0M2NIF8_9FIRM</name>
<dbReference type="OrthoDB" id="1841501at2"/>
<evidence type="ECO:0000256" key="2">
    <source>
        <dbReference type="ARBA" id="ARBA00023125"/>
    </source>
</evidence>
<dbReference type="STRING" id="270498.CHK_0227"/>
<dbReference type="EMBL" id="LAYJ01000029">
    <property type="protein sequence ID" value="KKI52319.1"/>
    <property type="molecule type" value="Genomic_DNA"/>
</dbReference>
<evidence type="ECO:0000313" key="5">
    <source>
        <dbReference type="EMBL" id="KKI52319.1"/>
    </source>
</evidence>
<sequence>MKVTLQYIADKAGVSRSLVSKVLNNKPVRVSAQKRAQIIRIAQKHNYTPQGIASEGKLPFLRKKKVIGILQPELNFYFLTQLTDEIEKNLRREGYSSIIFNSHEDPQIEREILEFCFTGAVDGLIVNACDNFANLDYLRKLQSNNLPMVFVDRYVYNVNASYAATDNRANSFKLTEALIERGHKNILFIFHGKSICTTVQMDRFAGYQDAMEKHHLKIQKEYIYTDRPLDCQPLSNLENMKKFTAVALATTWDFLYVCDMLRQMDFPDAIDIGSFDTFTIPFPLSDGKLPFKNIRSLFLMIQQPDVLAEKAVDLLLSSIQSKNAAPQQAHIGCHLQIFDNINSSQF</sequence>
<keyword evidence="1" id="KW-0805">Transcription regulation</keyword>
<reference evidence="5 6" key="1">
    <citation type="submission" date="2015-04" db="EMBL/GenBank/DDBJ databases">
        <title>Draft genome sequence of bacteremic isolate Catabacter hongkongensis type strain HKU16T.</title>
        <authorList>
            <person name="Lau S.K."/>
            <person name="Teng J.L."/>
            <person name="Huang Y."/>
            <person name="Curreem S.O."/>
            <person name="Tsui S.K."/>
            <person name="Woo P.C."/>
        </authorList>
    </citation>
    <scope>NUCLEOTIDE SEQUENCE [LARGE SCALE GENOMIC DNA]</scope>
    <source>
        <strain evidence="5 6">HKU16</strain>
    </source>
</reference>
<feature type="domain" description="HTH lacI-type" evidence="4">
    <location>
        <begin position="3"/>
        <end position="58"/>
    </location>
</feature>
<dbReference type="AlphaFoldDB" id="A0A0M2NIF8"/>
<accession>A0A0M2NIF8</accession>
<dbReference type="SUPFAM" id="SSF53822">
    <property type="entry name" value="Periplasmic binding protein-like I"/>
    <property type="match status" value="1"/>
</dbReference>
<gene>
    <name evidence="5" type="ORF">CHK_0227</name>
</gene>
<dbReference type="CDD" id="cd01392">
    <property type="entry name" value="HTH_LacI"/>
    <property type="match status" value="1"/>
</dbReference>
<dbReference type="InterPro" id="IPR028082">
    <property type="entry name" value="Peripla_BP_I"/>
</dbReference>